<gene>
    <name evidence="1" type="ORF">B0T24DRAFT_598149</name>
</gene>
<evidence type="ECO:0000313" key="2">
    <source>
        <dbReference type="Proteomes" id="UP001287356"/>
    </source>
</evidence>
<protein>
    <submittedName>
        <fullName evidence="1">Uncharacterized protein</fullName>
    </submittedName>
</protein>
<name>A0AAE0MZP4_9PEZI</name>
<comment type="caution">
    <text evidence="1">The sequence shown here is derived from an EMBL/GenBank/DDBJ whole genome shotgun (WGS) entry which is preliminary data.</text>
</comment>
<sequence length="234" mass="28027">MPRFGWIHAWRRHAHFKLPEIAKEKTRQGSRFPQLPVASGASPLVFTPEHDKRMMQLFCEKDVDNDISWWRELHDTLQDEFPELITQEKAVRWRFLHLRMQREFRVDSGLLQVIKVAEDHKTYINDSLRQELFTWSLIPAMMSIFFPDIQDHRINLQMRRDGLKKVQDPRYLTEAAREDIIHLCRQFESGTSQWDQWESVLKEFHSKHDDCSWCSIEDLHFVYTHSKIPPQGSS</sequence>
<dbReference type="AlphaFoldDB" id="A0AAE0MZP4"/>
<accession>A0AAE0MZP4</accession>
<dbReference type="Proteomes" id="UP001287356">
    <property type="component" value="Unassembled WGS sequence"/>
</dbReference>
<organism evidence="1 2">
    <name type="scientific">Lasiosphaeria ovina</name>
    <dbReference type="NCBI Taxonomy" id="92902"/>
    <lineage>
        <taxon>Eukaryota</taxon>
        <taxon>Fungi</taxon>
        <taxon>Dikarya</taxon>
        <taxon>Ascomycota</taxon>
        <taxon>Pezizomycotina</taxon>
        <taxon>Sordariomycetes</taxon>
        <taxon>Sordariomycetidae</taxon>
        <taxon>Sordariales</taxon>
        <taxon>Lasiosphaeriaceae</taxon>
        <taxon>Lasiosphaeria</taxon>
    </lineage>
</organism>
<reference evidence="1" key="1">
    <citation type="journal article" date="2023" name="Mol. Phylogenet. Evol.">
        <title>Genome-scale phylogeny and comparative genomics of the fungal order Sordariales.</title>
        <authorList>
            <person name="Hensen N."/>
            <person name="Bonometti L."/>
            <person name="Westerberg I."/>
            <person name="Brannstrom I.O."/>
            <person name="Guillou S."/>
            <person name="Cros-Aarteil S."/>
            <person name="Calhoun S."/>
            <person name="Haridas S."/>
            <person name="Kuo A."/>
            <person name="Mondo S."/>
            <person name="Pangilinan J."/>
            <person name="Riley R."/>
            <person name="LaButti K."/>
            <person name="Andreopoulos B."/>
            <person name="Lipzen A."/>
            <person name="Chen C."/>
            <person name="Yan M."/>
            <person name="Daum C."/>
            <person name="Ng V."/>
            <person name="Clum A."/>
            <person name="Steindorff A."/>
            <person name="Ohm R.A."/>
            <person name="Martin F."/>
            <person name="Silar P."/>
            <person name="Natvig D.O."/>
            <person name="Lalanne C."/>
            <person name="Gautier V."/>
            <person name="Ament-Velasquez S.L."/>
            <person name="Kruys A."/>
            <person name="Hutchinson M.I."/>
            <person name="Powell A.J."/>
            <person name="Barry K."/>
            <person name="Miller A.N."/>
            <person name="Grigoriev I.V."/>
            <person name="Debuchy R."/>
            <person name="Gladieux P."/>
            <person name="Hiltunen Thoren M."/>
            <person name="Johannesson H."/>
        </authorList>
    </citation>
    <scope>NUCLEOTIDE SEQUENCE</scope>
    <source>
        <strain evidence="1">CBS 958.72</strain>
    </source>
</reference>
<dbReference type="EMBL" id="JAULSN010000009">
    <property type="protein sequence ID" value="KAK3364813.1"/>
    <property type="molecule type" value="Genomic_DNA"/>
</dbReference>
<proteinExistence type="predicted"/>
<keyword evidence="2" id="KW-1185">Reference proteome</keyword>
<reference evidence="1" key="2">
    <citation type="submission" date="2023-06" db="EMBL/GenBank/DDBJ databases">
        <authorList>
            <consortium name="Lawrence Berkeley National Laboratory"/>
            <person name="Haridas S."/>
            <person name="Hensen N."/>
            <person name="Bonometti L."/>
            <person name="Westerberg I."/>
            <person name="Brannstrom I.O."/>
            <person name="Guillou S."/>
            <person name="Cros-Aarteil S."/>
            <person name="Calhoun S."/>
            <person name="Kuo A."/>
            <person name="Mondo S."/>
            <person name="Pangilinan J."/>
            <person name="Riley R."/>
            <person name="Labutti K."/>
            <person name="Andreopoulos B."/>
            <person name="Lipzen A."/>
            <person name="Chen C."/>
            <person name="Yanf M."/>
            <person name="Daum C."/>
            <person name="Ng V."/>
            <person name="Clum A."/>
            <person name="Steindorff A."/>
            <person name="Ohm R."/>
            <person name="Martin F."/>
            <person name="Silar P."/>
            <person name="Natvig D."/>
            <person name="Lalanne C."/>
            <person name="Gautier V."/>
            <person name="Ament-Velasquez S.L."/>
            <person name="Kruys A."/>
            <person name="Hutchinson M.I."/>
            <person name="Powell A.J."/>
            <person name="Barry K."/>
            <person name="Miller A.N."/>
            <person name="Grigoriev I.V."/>
            <person name="Debuchy R."/>
            <person name="Gladieux P."/>
            <person name="Thoren M.H."/>
            <person name="Johannesson H."/>
        </authorList>
    </citation>
    <scope>NUCLEOTIDE SEQUENCE</scope>
    <source>
        <strain evidence="1">CBS 958.72</strain>
    </source>
</reference>
<evidence type="ECO:0000313" key="1">
    <source>
        <dbReference type="EMBL" id="KAK3364813.1"/>
    </source>
</evidence>